<keyword evidence="4" id="KW-1185">Reference proteome</keyword>
<organism evidence="3 4">
    <name type="scientific">Vineibacter terrae</name>
    <dbReference type="NCBI Taxonomy" id="2586908"/>
    <lineage>
        <taxon>Bacteria</taxon>
        <taxon>Pseudomonadati</taxon>
        <taxon>Pseudomonadota</taxon>
        <taxon>Alphaproteobacteria</taxon>
        <taxon>Hyphomicrobiales</taxon>
        <taxon>Vineibacter</taxon>
    </lineage>
</organism>
<evidence type="ECO:0000313" key="3">
    <source>
        <dbReference type="EMBL" id="TXL74148.1"/>
    </source>
</evidence>
<keyword evidence="2" id="KW-0732">Signal</keyword>
<dbReference type="EMBL" id="VDUZ01000020">
    <property type="protein sequence ID" value="TXL74148.1"/>
    <property type="molecule type" value="Genomic_DNA"/>
</dbReference>
<name>A0A5C8PJX5_9HYPH</name>
<evidence type="ECO:0000256" key="2">
    <source>
        <dbReference type="SAM" id="SignalP"/>
    </source>
</evidence>
<feature type="signal peptide" evidence="2">
    <location>
        <begin position="1"/>
        <end position="33"/>
    </location>
</feature>
<feature type="region of interest" description="Disordered" evidence="1">
    <location>
        <begin position="42"/>
        <end position="79"/>
    </location>
</feature>
<dbReference type="AlphaFoldDB" id="A0A5C8PJX5"/>
<dbReference type="Proteomes" id="UP000321638">
    <property type="component" value="Unassembled WGS sequence"/>
</dbReference>
<accession>A0A5C8PJX5</accession>
<evidence type="ECO:0000256" key="1">
    <source>
        <dbReference type="SAM" id="MobiDB-lite"/>
    </source>
</evidence>
<comment type="caution">
    <text evidence="3">The sequence shown here is derived from an EMBL/GenBank/DDBJ whole genome shotgun (WGS) entry which is preliminary data.</text>
</comment>
<evidence type="ECO:0000313" key="4">
    <source>
        <dbReference type="Proteomes" id="UP000321638"/>
    </source>
</evidence>
<protein>
    <submittedName>
        <fullName evidence="3">Uncharacterized protein</fullName>
    </submittedName>
</protein>
<sequence>MISAPACLVRIGRRAVPVLVGAVAALLSIPALAQNPSFGQNAPMAPQGLPPAQNATAPREVAPPAPAPQAAPTAATSAGKRRSFDFSVPDFGSAPLRLDVARVEVVQAYAPPQQMPNVEHRMIVSPLATMDDWARRHIEAAAPGRDDSAAVFVIEDASVVTEKLRTRKGLIESLIREDSDKFTLRLAVTLQVRDRLGATVGSTSAEASAWRTVPESMKDSDRSAVWHELLIAAMDNLVPVFEANARAYLARFLK</sequence>
<dbReference type="RefSeq" id="WP_147848395.1">
    <property type="nucleotide sequence ID" value="NZ_VDUZ01000020.1"/>
</dbReference>
<reference evidence="3 4" key="1">
    <citation type="submission" date="2019-06" db="EMBL/GenBank/DDBJ databases">
        <title>New taxonomy in bacterial strain CC-CFT640, isolated from vineyard.</title>
        <authorList>
            <person name="Lin S.-Y."/>
            <person name="Tsai C.-F."/>
            <person name="Young C.-C."/>
        </authorList>
    </citation>
    <scope>NUCLEOTIDE SEQUENCE [LARGE SCALE GENOMIC DNA]</scope>
    <source>
        <strain evidence="3 4">CC-CFT640</strain>
    </source>
</reference>
<dbReference type="OrthoDB" id="8447133at2"/>
<gene>
    <name evidence="3" type="ORF">FHP25_18275</name>
</gene>
<proteinExistence type="predicted"/>
<feature type="chain" id="PRO_5022857899" evidence="2">
    <location>
        <begin position="34"/>
        <end position="254"/>
    </location>
</feature>